<name>A0AAD1RVX6_PELCU</name>
<protein>
    <submittedName>
        <fullName evidence="1">Uncharacterized protein</fullName>
    </submittedName>
</protein>
<accession>A0AAD1RVX6</accession>
<evidence type="ECO:0000313" key="2">
    <source>
        <dbReference type="Proteomes" id="UP001295444"/>
    </source>
</evidence>
<evidence type="ECO:0000313" key="1">
    <source>
        <dbReference type="EMBL" id="CAH2282249.1"/>
    </source>
</evidence>
<reference evidence="1" key="1">
    <citation type="submission" date="2022-03" db="EMBL/GenBank/DDBJ databases">
        <authorList>
            <person name="Alioto T."/>
            <person name="Alioto T."/>
            <person name="Gomez Garrido J."/>
        </authorList>
    </citation>
    <scope>NUCLEOTIDE SEQUENCE</scope>
</reference>
<proteinExistence type="predicted"/>
<organism evidence="1 2">
    <name type="scientific">Pelobates cultripes</name>
    <name type="common">Western spadefoot toad</name>
    <dbReference type="NCBI Taxonomy" id="61616"/>
    <lineage>
        <taxon>Eukaryota</taxon>
        <taxon>Metazoa</taxon>
        <taxon>Chordata</taxon>
        <taxon>Craniata</taxon>
        <taxon>Vertebrata</taxon>
        <taxon>Euteleostomi</taxon>
        <taxon>Amphibia</taxon>
        <taxon>Batrachia</taxon>
        <taxon>Anura</taxon>
        <taxon>Pelobatoidea</taxon>
        <taxon>Pelobatidae</taxon>
        <taxon>Pelobates</taxon>
    </lineage>
</organism>
<dbReference type="EMBL" id="OW240915">
    <property type="protein sequence ID" value="CAH2282249.1"/>
    <property type="molecule type" value="Genomic_DNA"/>
</dbReference>
<sequence length="72" mass="7758">MGTNLSTHTNMIPCGTLACMEDVEVTGSCAARKCLGSHEITSHMTRESAHPVLLSSLQNTHKAMLGAFHTWC</sequence>
<gene>
    <name evidence="1" type="ORF">PECUL_23A007027</name>
</gene>
<keyword evidence="2" id="KW-1185">Reference proteome</keyword>
<dbReference type="Proteomes" id="UP001295444">
    <property type="component" value="Chromosome 04"/>
</dbReference>
<dbReference type="AlphaFoldDB" id="A0AAD1RVX6"/>